<sequence>MFCRKDRAEFSLSGFERLCTGSTGRRAEVLLRSPIRGIIRNVSYSITMPSLP</sequence>
<proteinExistence type="predicted"/>
<dbReference type="AlphaFoldDB" id="A0A0E9PMG2"/>
<reference evidence="1" key="2">
    <citation type="journal article" date="2015" name="Fish Shellfish Immunol.">
        <title>Early steps in the European eel (Anguilla anguilla)-Vibrio vulnificus interaction in the gills: Role of the RtxA13 toxin.</title>
        <authorList>
            <person name="Callol A."/>
            <person name="Pajuelo D."/>
            <person name="Ebbesson L."/>
            <person name="Teles M."/>
            <person name="MacKenzie S."/>
            <person name="Amaro C."/>
        </authorList>
    </citation>
    <scope>NUCLEOTIDE SEQUENCE</scope>
</reference>
<evidence type="ECO:0000313" key="1">
    <source>
        <dbReference type="EMBL" id="JAH05250.1"/>
    </source>
</evidence>
<name>A0A0E9PMG2_ANGAN</name>
<protein>
    <submittedName>
        <fullName evidence="1">Uncharacterized protein</fullName>
    </submittedName>
</protein>
<dbReference type="EMBL" id="GBXM01103327">
    <property type="protein sequence ID" value="JAH05250.1"/>
    <property type="molecule type" value="Transcribed_RNA"/>
</dbReference>
<reference evidence="1" key="1">
    <citation type="submission" date="2014-11" db="EMBL/GenBank/DDBJ databases">
        <authorList>
            <person name="Amaro Gonzalez C."/>
        </authorList>
    </citation>
    <scope>NUCLEOTIDE SEQUENCE</scope>
</reference>
<organism evidence="1">
    <name type="scientific">Anguilla anguilla</name>
    <name type="common">European freshwater eel</name>
    <name type="synonym">Muraena anguilla</name>
    <dbReference type="NCBI Taxonomy" id="7936"/>
    <lineage>
        <taxon>Eukaryota</taxon>
        <taxon>Metazoa</taxon>
        <taxon>Chordata</taxon>
        <taxon>Craniata</taxon>
        <taxon>Vertebrata</taxon>
        <taxon>Euteleostomi</taxon>
        <taxon>Actinopterygii</taxon>
        <taxon>Neopterygii</taxon>
        <taxon>Teleostei</taxon>
        <taxon>Anguilliformes</taxon>
        <taxon>Anguillidae</taxon>
        <taxon>Anguilla</taxon>
    </lineage>
</organism>
<accession>A0A0E9PMG2</accession>